<evidence type="ECO:0000313" key="2">
    <source>
        <dbReference type="EMBL" id="ORZ39950.1"/>
    </source>
</evidence>
<accession>A0A1Y2HZE6</accession>
<evidence type="ECO:0000313" key="3">
    <source>
        <dbReference type="Proteomes" id="UP000193411"/>
    </source>
</evidence>
<dbReference type="Proteomes" id="UP000193411">
    <property type="component" value="Unassembled WGS sequence"/>
</dbReference>
<comment type="caution">
    <text evidence="2">The sequence shown here is derived from an EMBL/GenBank/DDBJ whole genome shotgun (WGS) entry which is preliminary data.</text>
</comment>
<proteinExistence type="predicted"/>
<organism evidence="2 3">
    <name type="scientific">Catenaria anguillulae PL171</name>
    <dbReference type="NCBI Taxonomy" id="765915"/>
    <lineage>
        <taxon>Eukaryota</taxon>
        <taxon>Fungi</taxon>
        <taxon>Fungi incertae sedis</taxon>
        <taxon>Blastocladiomycota</taxon>
        <taxon>Blastocladiomycetes</taxon>
        <taxon>Blastocladiales</taxon>
        <taxon>Catenariaceae</taxon>
        <taxon>Catenaria</taxon>
    </lineage>
</organism>
<reference evidence="2 3" key="1">
    <citation type="submission" date="2016-07" db="EMBL/GenBank/DDBJ databases">
        <title>Pervasive Adenine N6-methylation of Active Genes in Fungi.</title>
        <authorList>
            <consortium name="DOE Joint Genome Institute"/>
            <person name="Mondo S.J."/>
            <person name="Dannebaum R.O."/>
            <person name="Kuo R.C."/>
            <person name="Labutti K."/>
            <person name="Haridas S."/>
            <person name="Kuo A."/>
            <person name="Salamov A."/>
            <person name="Ahrendt S.R."/>
            <person name="Lipzen A."/>
            <person name="Sullivan W."/>
            <person name="Andreopoulos W.B."/>
            <person name="Clum A."/>
            <person name="Lindquist E."/>
            <person name="Daum C."/>
            <person name="Ramamoorthy G.K."/>
            <person name="Gryganskyi A."/>
            <person name="Culley D."/>
            <person name="Magnuson J.K."/>
            <person name="James T.Y."/>
            <person name="O'Malley M.A."/>
            <person name="Stajich J.E."/>
            <person name="Spatafora J.W."/>
            <person name="Visel A."/>
            <person name="Grigoriev I.V."/>
        </authorList>
    </citation>
    <scope>NUCLEOTIDE SEQUENCE [LARGE SCALE GENOMIC DNA]</scope>
    <source>
        <strain evidence="2 3">PL171</strain>
    </source>
</reference>
<gene>
    <name evidence="2" type="ORF">BCR44DRAFT_1425961</name>
</gene>
<feature type="compositionally biased region" description="Basic residues" evidence="1">
    <location>
        <begin position="108"/>
        <end position="121"/>
    </location>
</feature>
<protein>
    <submittedName>
        <fullName evidence="2">Uncharacterized protein</fullName>
    </submittedName>
</protein>
<dbReference type="AlphaFoldDB" id="A0A1Y2HZE6"/>
<feature type="region of interest" description="Disordered" evidence="1">
    <location>
        <begin position="81"/>
        <end position="122"/>
    </location>
</feature>
<sequence>MLAALCNLAPPDLLHLFSLSKHPPSTQPFLVKSPSFQQPLSCRLRQSSPQTLPLTLKMTALLTRPPCTSLLPSLHWKSQQHCRPTRPNPAAMHPNSNATRSAAGQSRRAQKCNGQRRRPARRVAEWKWIRATGTTEGRAVWLRPSIT</sequence>
<name>A0A1Y2HZE6_9FUNG</name>
<keyword evidence="3" id="KW-1185">Reference proteome</keyword>
<evidence type="ECO:0000256" key="1">
    <source>
        <dbReference type="SAM" id="MobiDB-lite"/>
    </source>
</evidence>
<dbReference type="EMBL" id="MCFL01000004">
    <property type="protein sequence ID" value="ORZ39950.1"/>
    <property type="molecule type" value="Genomic_DNA"/>
</dbReference>
<feature type="compositionally biased region" description="Polar residues" evidence="1">
    <location>
        <begin position="94"/>
        <end position="104"/>
    </location>
</feature>